<dbReference type="AlphaFoldDB" id="A0A6J6WR71"/>
<dbReference type="InterPro" id="IPR032808">
    <property type="entry name" value="DoxX"/>
</dbReference>
<proteinExistence type="predicted"/>
<reference evidence="7" key="1">
    <citation type="submission" date="2020-05" db="EMBL/GenBank/DDBJ databases">
        <authorList>
            <person name="Chiriac C."/>
            <person name="Salcher M."/>
            <person name="Ghai R."/>
            <person name="Kavagutti S V."/>
        </authorList>
    </citation>
    <scope>NUCLEOTIDE SEQUENCE</scope>
</reference>
<evidence type="ECO:0000256" key="3">
    <source>
        <dbReference type="ARBA" id="ARBA00022989"/>
    </source>
</evidence>
<dbReference type="Pfam" id="PF13564">
    <property type="entry name" value="DoxX_2"/>
    <property type="match status" value="1"/>
</dbReference>
<evidence type="ECO:0000313" key="6">
    <source>
        <dbReference type="EMBL" id="CAB4608511.1"/>
    </source>
</evidence>
<organism evidence="7">
    <name type="scientific">freshwater metagenome</name>
    <dbReference type="NCBI Taxonomy" id="449393"/>
    <lineage>
        <taxon>unclassified sequences</taxon>
        <taxon>metagenomes</taxon>
        <taxon>ecological metagenomes</taxon>
    </lineage>
</organism>
<dbReference type="EMBL" id="CAEZZS010000094">
    <property type="protein sequence ID" value="CAB4786519.1"/>
    <property type="molecule type" value="Genomic_DNA"/>
</dbReference>
<protein>
    <submittedName>
        <fullName evidence="7">Unannotated protein</fullName>
    </submittedName>
</protein>
<evidence type="ECO:0000313" key="7">
    <source>
        <dbReference type="EMBL" id="CAB4786519.1"/>
    </source>
</evidence>
<gene>
    <name evidence="6" type="ORF">UFOPK1811_01269</name>
    <name evidence="7" type="ORF">UFOPK2922_01366</name>
</gene>
<accession>A0A6J6WR71</accession>
<feature type="transmembrane region" description="Helical" evidence="5">
    <location>
        <begin position="75"/>
        <end position="95"/>
    </location>
</feature>
<evidence type="ECO:0000256" key="4">
    <source>
        <dbReference type="ARBA" id="ARBA00023136"/>
    </source>
</evidence>
<dbReference type="EMBL" id="CAEZUJ010000082">
    <property type="protein sequence ID" value="CAB4608511.1"/>
    <property type="molecule type" value="Genomic_DNA"/>
</dbReference>
<comment type="subcellular location">
    <subcellularLocation>
        <location evidence="1">Membrane</location>
        <topology evidence="1">Multi-pass membrane protein</topology>
    </subcellularLocation>
</comment>
<feature type="transmembrane region" description="Helical" evidence="5">
    <location>
        <begin position="48"/>
        <end position="68"/>
    </location>
</feature>
<evidence type="ECO:0000256" key="1">
    <source>
        <dbReference type="ARBA" id="ARBA00004141"/>
    </source>
</evidence>
<keyword evidence="3 5" id="KW-1133">Transmembrane helix</keyword>
<keyword evidence="2 5" id="KW-0812">Transmembrane</keyword>
<sequence length="118" mass="12343">MEYSLFMETFNLVLSIILAIIFFLAGVSKASGNEKGLSGTRDVGVKDSLARIVGIFEVLGAFGILLGIRVTAIGWLALVGLWFVMAGAVGVHFRAGKGSTALPAFVLLTALSIALVTI</sequence>
<keyword evidence="4 5" id="KW-0472">Membrane</keyword>
<evidence type="ECO:0000256" key="5">
    <source>
        <dbReference type="SAM" id="Phobius"/>
    </source>
</evidence>
<dbReference type="GO" id="GO:0016020">
    <property type="term" value="C:membrane"/>
    <property type="evidence" value="ECO:0007669"/>
    <property type="project" value="UniProtKB-SubCell"/>
</dbReference>
<feature type="transmembrane region" description="Helical" evidence="5">
    <location>
        <begin position="101"/>
        <end position="117"/>
    </location>
</feature>
<evidence type="ECO:0000256" key="2">
    <source>
        <dbReference type="ARBA" id="ARBA00022692"/>
    </source>
</evidence>
<name>A0A6J6WR71_9ZZZZ</name>